<sequence>MELRLEIAPLWLRWPIYSSLIFVVLLTLTWDGRSSDLGLTACAAISAAVGSVSALIGRDSRVAAREALKGLSPRQRSQAIHATRAGAVPNESVVLHAAARLAQPNLGKKGDPFGLLFVGLIAAMNFIDLNRVSIFGYLCLAAVVTHQAINPDRLDARAQLLEQAAKQAELDPAG</sequence>
<dbReference type="OrthoDB" id="4720749at2"/>
<keyword evidence="1" id="KW-1133">Transmembrane helix</keyword>
<feature type="transmembrane region" description="Helical" evidence="1">
    <location>
        <begin position="12"/>
        <end position="31"/>
    </location>
</feature>
<dbReference type="Proteomes" id="UP000217954">
    <property type="component" value="Chromosome"/>
</dbReference>
<gene>
    <name evidence="2" type="ORF">MSTE_01713</name>
</gene>
<evidence type="ECO:0000313" key="2">
    <source>
        <dbReference type="EMBL" id="BAX97032.1"/>
    </source>
</evidence>
<keyword evidence="3" id="KW-1185">Reference proteome</keyword>
<organism evidence="2 3">
    <name type="scientific">[Mycobacterium] stephanolepidis</name>
    <dbReference type="NCBI Taxonomy" id="1520670"/>
    <lineage>
        <taxon>Bacteria</taxon>
        <taxon>Bacillati</taxon>
        <taxon>Actinomycetota</taxon>
        <taxon>Actinomycetes</taxon>
        <taxon>Mycobacteriales</taxon>
        <taxon>Mycobacteriaceae</taxon>
        <taxon>Mycobacteroides</taxon>
    </lineage>
</organism>
<accession>A0A1Z4EVQ8</accession>
<evidence type="ECO:0000256" key="1">
    <source>
        <dbReference type="SAM" id="Phobius"/>
    </source>
</evidence>
<keyword evidence="1" id="KW-0812">Transmembrane</keyword>
<protein>
    <submittedName>
        <fullName evidence="2">Uncharacterized protein</fullName>
    </submittedName>
</protein>
<dbReference type="KEGG" id="mste:MSTE_01713"/>
<proteinExistence type="predicted"/>
<name>A0A1Z4EVQ8_9MYCO</name>
<evidence type="ECO:0000313" key="3">
    <source>
        <dbReference type="Proteomes" id="UP000217954"/>
    </source>
</evidence>
<feature type="transmembrane region" description="Helical" evidence="1">
    <location>
        <begin position="37"/>
        <end position="56"/>
    </location>
</feature>
<reference evidence="2 3" key="2">
    <citation type="journal article" date="2017" name="Int. J. Syst. Evol. Microbiol.">
        <title>Mycobacterium stephanolepidis sp. nov., a rapidly growing species related to Mycobacterium chelonae, isolated from marine teleost fish, Stephanolepis cirrhifer.</title>
        <authorList>
            <person name="Fukano H."/>
            <person name="Wada S."/>
            <person name="Kurata O."/>
            <person name="Katayama K."/>
            <person name="Fujiwara N."/>
            <person name="Hoshino Y."/>
        </authorList>
    </citation>
    <scope>NUCLEOTIDE SEQUENCE [LARGE SCALE GENOMIC DNA]</scope>
    <source>
        <strain evidence="2 3">NJB0901</strain>
    </source>
</reference>
<dbReference type="RefSeq" id="WP_096500423.1">
    <property type="nucleotide sequence ID" value="NZ_AP018165.1"/>
</dbReference>
<dbReference type="AlphaFoldDB" id="A0A1Z4EVQ8"/>
<keyword evidence="1" id="KW-0472">Membrane</keyword>
<reference evidence="3" key="1">
    <citation type="journal article" date="2017" name="Genome Announc.">
        <title>Complete Genome Sequence of Mycobacterium stephanolepidis.</title>
        <authorList>
            <person name="Fukano H."/>
            <person name="Yoshida M."/>
            <person name="Katayama Y."/>
            <person name="Omatsu T."/>
            <person name="Mizutani T."/>
            <person name="Kurata O."/>
            <person name="Wada S."/>
            <person name="Hoshino Y."/>
        </authorList>
    </citation>
    <scope>NUCLEOTIDE SEQUENCE [LARGE SCALE GENOMIC DNA]</scope>
    <source>
        <strain evidence="3">NJB0901</strain>
    </source>
</reference>
<dbReference type="EMBL" id="AP018165">
    <property type="protein sequence ID" value="BAX97032.1"/>
    <property type="molecule type" value="Genomic_DNA"/>
</dbReference>